<sequence>MSSETLDQPIQLSGAEQTAADREAQAALRARGPIPAHVACIMDGNGRWAKSRGKTRVTGHHEGVVSVRDVTEAAAQLGVEHLTLYTFSTENWHRPKAEVTALMELLVRTLRREAEKLHRNGIRLHAIGDLGRLPARGQRELQEAFDLTAGNTRMTLTLALSYGSRWEITGAVRQIAEAARAGRLDPADITEETVSDALLTRGLPDPDLLVRTAGEMRLSNFLLWQVAYTELYVTEKFWPDFRREALYEAVRSYQDRDRRFGRVEGE</sequence>
<dbReference type="RefSeq" id="WP_095511151.1">
    <property type="nucleotide sequence ID" value="NZ_MQWD01000001.1"/>
</dbReference>
<gene>
    <name evidence="3" type="ORF">BSZ37_14070</name>
</gene>
<evidence type="ECO:0000256" key="1">
    <source>
        <dbReference type="ARBA" id="ARBA00022679"/>
    </source>
</evidence>
<evidence type="ECO:0000256" key="2">
    <source>
        <dbReference type="HAMAP-Rule" id="MF_01139"/>
    </source>
</evidence>
<comment type="cofactor">
    <cofactor evidence="2">
        <name>Mg(2+)</name>
        <dbReference type="ChEBI" id="CHEBI:18420"/>
    </cofactor>
    <text evidence="2">Binds 2 magnesium ions per subunit.</text>
</comment>
<feature type="binding site" evidence="2">
    <location>
        <position position="43"/>
    </location>
    <ligand>
        <name>Mg(2+)</name>
        <dbReference type="ChEBI" id="CHEBI:18420"/>
    </ligand>
</feature>
<accession>A0A271J204</accession>
<reference evidence="3 4" key="1">
    <citation type="submission" date="2016-11" db="EMBL/GenBank/DDBJ databases">
        <title>Study of marine rhodopsin-containing bacteria.</title>
        <authorList>
            <person name="Yoshizawa S."/>
            <person name="Kumagai Y."/>
            <person name="Kogure K."/>
        </authorList>
    </citation>
    <scope>NUCLEOTIDE SEQUENCE [LARGE SCALE GENOMIC DNA]</scope>
    <source>
        <strain evidence="3 4">SAORIC-28</strain>
    </source>
</reference>
<dbReference type="EC" id="2.5.1.-" evidence="2"/>
<dbReference type="Gene3D" id="3.40.1180.10">
    <property type="entry name" value="Decaprenyl diphosphate synthase-like"/>
    <property type="match status" value="1"/>
</dbReference>
<dbReference type="InterPro" id="IPR036424">
    <property type="entry name" value="UPP_synth-like_sf"/>
</dbReference>
<feature type="binding site" evidence="2">
    <location>
        <position position="94"/>
    </location>
    <ligand>
        <name>substrate</name>
    </ligand>
</feature>
<dbReference type="PROSITE" id="PS01066">
    <property type="entry name" value="UPP_SYNTHASE"/>
    <property type="match status" value="1"/>
</dbReference>
<dbReference type="GO" id="GO:0000287">
    <property type="term" value="F:magnesium ion binding"/>
    <property type="evidence" value="ECO:0007669"/>
    <property type="project" value="UniProtKB-UniRule"/>
</dbReference>
<comment type="subunit">
    <text evidence="2">Homodimer.</text>
</comment>
<dbReference type="GO" id="GO:0016094">
    <property type="term" value="P:polyprenol biosynthetic process"/>
    <property type="evidence" value="ECO:0007669"/>
    <property type="project" value="TreeGrafter"/>
</dbReference>
<feature type="binding site" evidence="2">
    <location>
        <position position="92"/>
    </location>
    <ligand>
        <name>substrate</name>
    </ligand>
</feature>
<protein>
    <recommendedName>
        <fullName evidence="2">Isoprenyl transferase</fullName>
        <ecNumber evidence="2">2.5.1.-</ecNumber>
    </recommendedName>
</protein>
<proteinExistence type="inferred from homology"/>
<dbReference type="NCBIfam" id="TIGR00055">
    <property type="entry name" value="uppS"/>
    <property type="match status" value="1"/>
</dbReference>
<feature type="binding site" evidence="2">
    <location>
        <begin position="217"/>
        <end position="219"/>
    </location>
    <ligand>
        <name>substrate</name>
    </ligand>
</feature>
<dbReference type="EMBL" id="MQWD01000001">
    <property type="protein sequence ID" value="PAP77483.1"/>
    <property type="molecule type" value="Genomic_DNA"/>
</dbReference>
<feature type="active site" description="Proton acceptor" evidence="2">
    <location>
        <position position="91"/>
    </location>
</feature>
<dbReference type="InterPro" id="IPR001441">
    <property type="entry name" value="UPP_synth-like"/>
</dbReference>
<feature type="binding site" evidence="2">
    <location>
        <position position="56"/>
    </location>
    <ligand>
        <name>substrate</name>
    </ligand>
</feature>
<feature type="binding site" evidence="2">
    <location>
        <position position="60"/>
    </location>
    <ligand>
        <name>substrate</name>
    </ligand>
</feature>
<keyword evidence="2" id="KW-0479">Metal-binding</keyword>
<dbReference type="SUPFAM" id="SSF64005">
    <property type="entry name" value="Undecaprenyl diphosphate synthase"/>
    <property type="match status" value="1"/>
</dbReference>
<dbReference type="InterPro" id="IPR018520">
    <property type="entry name" value="UPP_synth-like_CS"/>
</dbReference>
<dbReference type="AlphaFoldDB" id="A0A271J204"/>
<feature type="binding site" evidence="2">
    <location>
        <position position="211"/>
    </location>
    <ligand>
        <name>substrate</name>
    </ligand>
</feature>
<dbReference type="CDD" id="cd00475">
    <property type="entry name" value="Cis_IPPS"/>
    <property type="match status" value="1"/>
</dbReference>
<evidence type="ECO:0000313" key="4">
    <source>
        <dbReference type="Proteomes" id="UP000216339"/>
    </source>
</evidence>
<evidence type="ECO:0000313" key="3">
    <source>
        <dbReference type="EMBL" id="PAP77483.1"/>
    </source>
</evidence>
<dbReference type="HAMAP" id="MF_01139">
    <property type="entry name" value="ISPT"/>
    <property type="match status" value="1"/>
</dbReference>
<organism evidence="3 4">
    <name type="scientific">Rubrivirga marina</name>
    <dbReference type="NCBI Taxonomy" id="1196024"/>
    <lineage>
        <taxon>Bacteria</taxon>
        <taxon>Pseudomonadati</taxon>
        <taxon>Rhodothermota</taxon>
        <taxon>Rhodothermia</taxon>
        <taxon>Rhodothermales</taxon>
        <taxon>Rubricoccaceae</taxon>
        <taxon>Rubrivirga</taxon>
    </lineage>
</organism>
<dbReference type="PANTHER" id="PTHR10291">
    <property type="entry name" value="DEHYDRODOLICHYL DIPHOSPHATE SYNTHASE FAMILY MEMBER"/>
    <property type="match status" value="1"/>
</dbReference>
<dbReference type="FunFam" id="3.40.1180.10:FF:000001">
    <property type="entry name" value="(2E,6E)-farnesyl-diphosphate-specific ditrans,polycis-undecaprenyl-diphosphate synthase"/>
    <property type="match status" value="1"/>
</dbReference>
<comment type="function">
    <text evidence="2">Catalyzes the condensation of isopentenyl diphosphate (IPP) with allylic pyrophosphates generating different type of terpenoids.</text>
</comment>
<feature type="binding site" evidence="2">
    <location>
        <begin position="44"/>
        <end position="47"/>
    </location>
    <ligand>
        <name>substrate</name>
    </ligand>
</feature>
<feature type="binding site" evidence="2">
    <location>
        <position position="48"/>
    </location>
    <ligand>
        <name>substrate</name>
    </ligand>
</feature>
<feature type="binding site" evidence="2">
    <location>
        <begin position="88"/>
        <end position="90"/>
    </location>
    <ligand>
        <name>substrate</name>
    </ligand>
</feature>
<dbReference type="GO" id="GO:0045547">
    <property type="term" value="F:ditrans,polycis-polyprenyl diphosphate synthase [(2E,6E)-farnesyl diphosphate specific] activity"/>
    <property type="evidence" value="ECO:0007669"/>
    <property type="project" value="TreeGrafter"/>
</dbReference>
<comment type="caution">
    <text evidence="3">The sequence shown here is derived from an EMBL/GenBank/DDBJ whole genome shotgun (WGS) entry which is preliminary data.</text>
</comment>
<dbReference type="OrthoDB" id="4191603at2"/>
<dbReference type="NCBIfam" id="NF011405">
    <property type="entry name" value="PRK14830.1"/>
    <property type="match status" value="1"/>
</dbReference>
<dbReference type="PANTHER" id="PTHR10291:SF0">
    <property type="entry name" value="DEHYDRODOLICHYL DIPHOSPHATE SYNTHASE 2"/>
    <property type="match status" value="1"/>
</dbReference>
<dbReference type="Proteomes" id="UP000216339">
    <property type="component" value="Unassembled WGS sequence"/>
</dbReference>
<keyword evidence="4" id="KW-1185">Reference proteome</keyword>
<feature type="active site" evidence="2">
    <location>
        <position position="43"/>
    </location>
</feature>
<feature type="binding site" evidence="2">
    <location>
        <position position="230"/>
    </location>
    <ligand>
        <name>Mg(2+)</name>
        <dbReference type="ChEBI" id="CHEBI:18420"/>
    </ligand>
</feature>
<name>A0A271J204_9BACT</name>
<keyword evidence="1 2" id="KW-0808">Transferase</keyword>
<keyword evidence="2" id="KW-0460">Magnesium</keyword>
<dbReference type="Pfam" id="PF01255">
    <property type="entry name" value="Prenyltransf"/>
    <property type="match status" value="1"/>
</dbReference>
<comment type="similarity">
    <text evidence="2">Belongs to the UPP synthase family.</text>
</comment>